<reference evidence="1 2" key="1">
    <citation type="journal article" date="2011" name="J. Gen. Appl. Microbiol.">
        <title>Draft genome sequencing of the enigmatic yeast Saitoella complicata.</title>
        <authorList>
            <person name="Nishida H."/>
            <person name="Hamamoto M."/>
            <person name="Sugiyama J."/>
        </authorList>
    </citation>
    <scope>NUCLEOTIDE SEQUENCE [LARGE SCALE GENOMIC DNA]</scope>
    <source>
        <strain evidence="1 2">NRRL Y-17804</strain>
    </source>
</reference>
<sequence>MEMYYSWWTVIIAATRRVASWVDTVLFPIYRYRLSLRHSLLLISTLNSLDGAIPVLGEQLHTNRDTLGLGKETALDNKQSSHNLGNTVSATALQTC</sequence>
<proteinExistence type="predicted"/>
<evidence type="ECO:0000313" key="1">
    <source>
        <dbReference type="EMBL" id="GAO47390.1"/>
    </source>
</evidence>
<organism evidence="1 2">
    <name type="scientific">Saitoella complicata (strain BCRC 22490 / CBS 7301 / JCM 7358 / NBRC 10748 / NRRL Y-17804)</name>
    <dbReference type="NCBI Taxonomy" id="698492"/>
    <lineage>
        <taxon>Eukaryota</taxon>
        <taxon>Fungi</taxon>
        <taxon>Dikarya</taxon>
        <taxon>Ascomycota</taxon>
        <taxon>Taphrinomycotina</taxon>
        <taxon>Taphrinomycotina incertae sedis</taxon>
        <taxon>Saitoella</taxon>
    </lineage>
</organism>
<evidence type="ECO:0000313" key="2">
    <source>
        <dbReference type="Proteomes" id="UP000033140"/>
    </source>
</evidence>
<dbReference type="Proteomes" id="UP000033140">
    <property type="component" value="Unassembled WGS sequence"/>
</dbReference>
<reference evidence="1 2" key="2">
    <citation type="journal article" date="2014" name="J. Gen. Appl. Microbiol.">
        <title>The early diverging ascomycetous budding yeast Saitoella complicata has three histone deacetylases belonging to the Clr6, Hos2, and Rpd3 lineages.</title>
        <authorList>
            <person name="Nishida H."/>
            <person name="Matsumoto T."/>
            <person name="Kondo S."/>
            <person name="Hamamoto M."/>
            <person name="Yoshikawa H."/>
        </authorList>
    </citation>
    <scope>NUCLEOTIDE SEQUENCE [LARGE SCALE GENOMIC DNA]</scope>
    <source>
        <strain evidence="1 2">NRRL Y-17804</strain>
    </source>
</reference>
<dbReference type="AlphaFoldDB" id="A0A0E9NDC5"/>
<dbReference type="EMBL" id="BACD03000008">
    <property type="protein sequence ID" value="GAO47390.1"/>
    <property type="molecule type" value="Genomic_DNA"/>
</dbReference>
<protein>
    <submittedName>
        <fullName evidence="1">Uncharacterized protein</fullName>
    </submittedName>
</protein>
<gene>
    <name evidence="1" type="ORF">G7K_1598-t1</name>
</gene>
<reference evidence="1 2" key="3">
    <citation type="journal article" date="2015" name="Genome Announc.">
        <title>Draft Genome Sequence of the Archiascomycetous Yeast Saitoella complicata.</title>
        <authorList>
            <person name="Yamauchi K."/>
            <person name="Kondo S."/>
            <person name="Hamamoto M."/>
            <person name="Takahashi Y."/>
            <person name="Ogura Y."/>
            <person name="Hayashi T."/>
            <person name="Nishida H."/>
        </authorList>
    </citation>
    <scope>NUCLEOTIDE SEQUENCE [LARGE SCALE GENOMIC DNA]</scope>
    <source>
        <strain evidence="1 2">NRRL Y-17804</strain>
    </source>
</reference>
<comment type="caution">
    <text evidence="1">The sequence shown here is derived from an EMBL/GenBank/DDBJ whole genome shotgun (WGS) entry which is preliminary data.</text>
</comment>
<accession>A0A0E9NDC5</accession>
<name>A0A0E9NDC5_SAICN</name>
<keyword evidence="2" id="KW-1185">Reference proteome</keyword>